<dbReference type="OrthoDB" id="184214at2759"/>
<sequence>MGSQCSTTKSVAEDSHGEVPKIITKDEPKGASTSTQETKAPHIVVVGAGFGGLAVALGLRKELDEGLVTMTLIERSTTFAIKGCLQFVLDGRKTFDEITHNLEDAKVSDKVRKCFGWSVSSLDVDGKSLKMGKIGGNDAEETVSFDYLVLATGVVSDPTSIPGLADSMLNFCDDTHTMKIKEALDAVPEGGTVLVTTAAVPYKCPPVPFEYAFLADSMLRKRGIRDSVNVIITSPKAPFPFGGPVPKKVFLAACADRNIEFRAGIKPVKVRSDEKVVEFKHSEGEGEDQEVTFDALIGSYPQRAPDLLADLCNPKGFVPVDLITMETKKPGVFCIGDSSWMMLKTEPPKPHPKSGAFAKIAGENVATMLGAIAHGDSLEDARAKVSKKRIARCFAETGDGEGILIEPKLLDDEDGPMGFRSEGPTPEFGAAKVDWINEIEMHYFGKSNFHN</sequence>
<feature type="region of interest" description="Disordered" evidence="1">
    <location>
        <begin position="1"/>
        <end position="37"/>
    </location>
</feature>
<dbReference type="PANTHER" id="PTHR43755:SF1">
    <property type="entry name" value="FAD-DEPENDENT PYRIDINE NUCLEOTIDE-DISULPHIDE OXIDOREDUCTASE"/>
    <property type="match status" value="1"/>
</dbReference>
<dbReference type="SUPFAM" id="SSF51905">
    <property type="entry name" value="FAD/NAD(P)-binding domain"/>
    <property type="match status" value="2"/>
</dbReference>
<keyword evidence="4" id="KW-1185">Reference proteome</keyword>
<dbReference type="Proteomes" id="UP000241890">
    <property type="component" value="Unassembled WGS sequence"/>
</dbReference>
<dbReference type="Pfam" id="PF07992">
    <property type="entry name" value="Pyr_redox_2"/>
    <property type="match status" value="1"/>
</dbReference>
<dbReference type="InterPro" id="IPR052541">
    <property type="entry name" value="SQRD"/>
</dbReference>
<evidence type="ECO:0000259" key="2">
    <source>
        <dbReference type="Pfam" id="PF07992"/>
    </source>
</evidence>
<evidence type="ECO:0000256" key="1">
    <source>
        <dbReference type="SAM" id="MobiDB-lite"/>
    </source>
</evidence>
<proteinExistence type="predicted"/>
<feature type="compositionally biased region" description="Basic and acidic residues" evidence="1">
    <location>
        <begin position="11"/>
        <end position="29"/>
    </location>
</feature>
<evidence type="ECO:0000313" key="4">
    <source>
        <dbReference type="Proteomes" id="UP000241890"/>
    </source>
</evidence>
<dbReference type="EMBL" id="BEYU01000071">
    <property type="protein sequence ID" value="GBG30163.1"/>
    <property type="molecule type" value="Genomic_DNA"/>
</dbReference>
<organism evidence="3 4">
    <name type="scientific">Hondaea fermentalgiana</name>
    <dbReference type="NCBI Taxonomy" id="2315210"/>
    <lineage>
        <taxon>Eukaryota</taxon>
        <taxon>Sar</taxon>
        <taxon>Stramenopiles</taxon>
        <taxon>Bigyra</taxon>
        <taxon>Labyrinthulomycetes</taxon>
        <taxon>Thraustochytrida</taxon>
        <taxon>Thraustochytriidae</taxon>
        <taxon>Hondaea</taxon>
    </lineage>
</organism>
<dbReference type="InParanoid" id="A0A2R5GNH3"/>
<feature type="domain" description="FAD/NAD(P)-binding" evidence="2">
    <location>
        <begin position="42"/>
        <end position="339"/>
    </location>
</feature>
<feature type="compositionally biased region" description="Polar residues" evidence="1">
    <location>
        <begin position="1"/>
        <end position="10"/>
    </location>
</feature>
<reference evidence="3 4" key="1">
    <citation type="submission" date="2017-12" db="EMBL/GenBank/DDBJ databases">
        <title>Sequencing, de novo assembly and annotation of complete genome of a new Thraustochytrid species, strain FCC1311.</title>
        <authorList>
            <person name="Sedici K."/>
            <person name="Godart F."/>
            <person name="Aiese Cigliano R."/>
            <person name="Sanseverino W."/>
            <person name="Barakat M."/>
            <person name="Ortet P."/>
            <person name="Marechal E."/>
            <person name="Cagnac O."/>
            <person name="Amato A."/>
        </authorList>
    </citation>
    <scope>NUCLEOTIDE SEQUENCE [LARGE SCALE GENOMIC DNA]</scope>
</reference>
<dbReference type="AlphaFoldDB" id="A0A2R5GNH3"/>
<dbReference type="InterPro" id="IPR036188">
    <property type="entry name" value="FAD/NAD-bd_sf"/>
</dbReference>
<protein>
    <submittedName>
        <fullName evidence="3">Sulfide:quinone oxidoreductase, mitochondrial</fullName>
    </submittedName>
</protein>
<dbReference type="InterPro" id="IPR023753">
    <property type="entry name" value="FAD/NAD-binding_dom"/>
</dbReference>
<accession>A0A2R5GNH3</accession>
<dbReference type="GO" id="GO:0016491">
    <property type="term" value="F:oxidoreductase activity"/>
    <property type="evidence" value="ECO:0007669"/>
    <property type="project" value="InterPro"/>
</dbReference>
<dbReference type="PANTHER" id="PTHR43755">
    <property type="match status" value="1"/>
</dbReference>
<evidence type="ECO:0000313" key="3">
    <source>
        <dbReference type="EMBL" id="GBG30163.1"/>
    </source>
</evidence>
<name>A0A2R5GNH3_9STRA</name>
<gene>
    <name evidence="3" type="ORF">FCC1311_063832</name>
</gene>
<comment type="caution">
    <text evidence="3">The sequence shown here is derived from an EMBL/GenBank/DDBJ whole genome shotgun (WGS) entry which is preliminary data.</text>
</comment>
<dbReference type="Gene3D" id="3.50.50.100">
    <property type="match status" value="1"/>
</dbReference>